<proteinExistence type="predicted"/>
<feature type="region of interest" description="Disordered" evidence="1">
    <location>
        <begin position="69"/>
        <end position="90"/>
    </location>
</feature>
<gene>
    <name evidence="2" type="ORF">AVEN_27493_1</name>
</gene>
<reference evidence="2 3" key="1">
    <citation type="journal article" date="2019" name="Sci. Rep.">
        <title>Orb-weaving spider Araneus ventricosus genome elucidates the spidroin gene catalogue.</title>
        <authorList>
            <person name="Kono N."/>
            <person name="Nakamura H."/>
            <person name="Ohtoshi R."/>
            <person name="Moran D.A.P."/>
            <person name="Shinohara A."/>
            <person name="Yoshida Y."/>
            <person name="Fujiwara M."/>
            <person name="Mori M."/>
            <person name="Tomita M."/>
            <person name="Arakawa K."/>
        </authorList>
    </citation>
    <scope>NUCLEOTIDE SEQUENCE [LARGE SCALE GENOMIC DNA]</scope>
</reference>
<name>A0A4Y2E061_ARAVE</name>
<dbReference type="EMBL" id="BGPR01091039">
    <property type="protein sequence ID" value="GBM21709.1"/>
    <property type="molecule type" value="Genomic_DNA"/>
</dbReference>
<evidence type="ECO:0000256" key="1">
    <source>
        <dbReference type="SAM" id="MobiDB-lite"/>
    </source>
</evidence>
<keyword evidence="3" id="KW-1185">Reference proteome</keyword>
<evidence type="ECO:0000313" key="3">
    <source>
        <dbReference type="Proteomes" id="UP000499080"/>
    </source>
</evidence>
<dbReference type="Proteomes" id="UP000499080">
    <property type="component" value="Unassembled WGS sequence"/>
</dbReference>
<accession>A0A4Y2E061</accession>
<comment type="caution">
    <text evidence="2">The sequence shown here is derived from an EMBL/GenBank/DDBJ whole genome shotgun (WGS) entry which is preliminary data.</text>
</comment>
<protein>
    <submittedName>
        <fullName evidence="2">Uncharacterized protein</fullName>
    </submittedName>
</protein>
<evidence type="ECO:0000313" key="2">
    <source>
        <dbReference type="EMBL" id="GBM21709.1"/>
    </source>
</evidence>
<dbReference type="AlphaFoldDB" id="A0A4Y2E061"/>
<organism evidence="2 3">
    <name type="scientific">Araneus ventricosus</name>
    <name type="common">Orbweaver spider</name>
    <name type="synonym">Epeira ventricosa</name>
    <dbReference type="NCBI Taxonomy" id="182803"/>
    <lineage>
        <taxon>Eukaryota</taxon>
        <taxon>Metazoa</taxon>
        <taxon>Ecdysozoa</taxon>
        <taxon>Arthropoda</taxon>
        <taxon>Chelicerata</taxon>
        <taxon>Arachnida</taxon>
        <taxon>Araneae</taxon>
        <taxon>Araneomorphae</taxon>
        <taxon>Entelegynae</taxon>
        <taxon>Araneoidea</taxon>
        <taxon>Araneidae</taxon>
        <taxon>Araneus</taxon>
    </lineage>
</organism>
<sequence length="134" mass="15287">MENSGRQNFFKDHSRPGLKQQLLQIWRQNAKVPIHPKNPISILSWTEIPVECEVVRGRMKMEEEIWPGRAKLQEQDRGPSKSGYISPNVHHEDLVQPQVRGLQFVDGRPELSPLIQNGDDGKVLNSSLTSVIML</sequence>